<dbReference type="PROSITE" id="PS50977">
    <property type="entry name" value="HTH_TETR_2"/>
    <property type="match status" value="1"/>
</dbReference>
<evidence type="ECO:0000256" key="2">
    <source>
        <dbReference type="ARBA" id="ARBA00023125"/>
    </source>
</evidence>
<evidence type="ECO:0000256" key="1">
    <source>
        <dbReference type="ARBA" id="ARBA00023015"/>
    </source>
</evidence>
<dbReference type="InterPro" id="IPR001647">
    <property type="entry name" value="HTH_TetR"/>
</dbReference>
<dbReference type="Pfam" id="PF13305">
    <property type="entry name" value="TetR_C_33"/>
    <property type="match status" value="1"/>
</dbReference>
<accession>Q7BKF2</accession>
<sequence length="204" mass="22707">MNNYHHGNLKEELIECACRLCDRDGYTKLSIRSLAKESGVSQTAPYRHFETKECVYAAVATVGFKKLNELVFFENPKKITKKKLVTNASKYIGFGLKNAHTYDLMFGTAVGNFADYPDLLKSANGTYDNMRKSFANLADEPEEVIAFKCITLWSMLHGLVGIIRKVNVVGDDYDDNSGPISSANIIANNLDEHLDKVITGLISN</sequence>
<reference evidence="6" key="2">
    <citation type="submission" date="2003-08" db="EMBL/GenBank/DDBJ databases">
        <authorList>
            <person name="Beja O."/>
            <person name="Aravind L."/>
            <person name="Koonin E.V."/>
            <person name="Suzuki M.T."/>
            <person name="Hadd A."/>
            <person name="Nguyen L.P."/>
            <person name="Jovanovich S.B."/>
            <person name="Gates C.M."/>
            <person name="Feldman R.A."/>
            <person name="DeLong E.F."/>
        </authorList>
    </citation>
    <scope>NUCLEOTIDE SEQUENCE</scope>
</reference>
<proteinExistence type="predicted"/>
<protein>
    <submittedName>
        <fullName evidence="6">Predicted transcriptional regulator, AcrR family protein</fullName>
    </submittedName>
</protein>
<dbReference type="GO" id="GO:0003677">
    <property type="term" value="F:DNA binding"/>
    <property type="evidence" value="ECO:0007669"/>
    <property type="project" value="UniProtKB-UniRule"/>
</dbReference>
<evidence type="ECO:0000259" key="5">
    <source>
        <dbReference type="PROSITE" id="PS50977"/>
    </source>
</evidence>
<dbReference type="AlphaFoldDB" id="Q7BKF2"/>
<feature type="domain" description="HTH tetR-type" evidence="5">
    <location>
        <begin position="7"/>
        <end position="67"/>
    </location>
</feature>
<feature type="DNA-binding region" description="H-T-H motif" evidence="4">
    <location>
        <begin position="30"/>
        <end position="49"/>
    </location>
</feature>
<dbReference type="InterPro" id="IPR025996">
    <property type="entry name" value="MT1864/Rv1816-like_C"/>
</dbReference>
<evidence type="ECO:0000313" key="6">
    <source>
        <dbReference type="EMBL" id="AAQ62384.1"/>
    </source>
</evidence>
<dbReference type="InterPro" id="IPR009057">
    <property type="entry name" value="Homeodomain-like_sf"/>
</dbReference>
<dbReference type="Gene3D" id="1.10.357.10">
    <property type="entry name" value="Tetracycline Repressor, domain 2"/>
    <property type="match status" value="1"/>
</dbReference>
<keyword evidence="2 4" id="KW-0238">DNA-binding</keyword>
<dbReference type="SUPFAM" id="SSF48498">
    <property type="entry name" value="Tetracyclin repressor-like, C-terminal domain"/>
    <property type="match status" value="1"/>
</dbReference>
<evidence type="ECO:0000256" key="3">
    <source>
        <dbReference type="ARBA" id="ARBA00023163"/>
    </source>
</evidence>
<evidence type="ECO:0000256" key="4">
    <source>
        <dbReference type="PROSITE-ProRule" id="PRU00335"/>
    </source>
</evidence>
<dbReference type="InterPro" id="IPR036271">
    <property type="entry name" value="Tet_transcr_reg_TetR-rel_C_sf"/>
</dbReference>
<keyword evidence="1" id="KW-0805">Transcription regulation</keyword>
<keyword evidence="3" id="KW-0804">Transcription</keyword>
<reference evidence="6" key="1">
    <citation type="journal article" date="2000" name="Science">
        <title>Bacterial rhodopsin: evidence for a new type of phototrophy in the sea.</title>
        <authorList>
            <person name="Beja O."/>
            <person name="Aravind L."/>
            <person name="Koonin E.V."/>
            <person name="Suzuki M.T."/>
            <person name="Hadd A."/>
            <person name="Nguyen L.P."/>
            <person name="Jovanovich S.B."/>
            <person name="Gates C.M."/>
            <person name="Feldman R.A."/>
            <person name="Spudich J.L."/>
            <person name="Spudich E.N."/>
            <person name="DeLong E.F."/>
        </authorList>
    </citation>
    <scope>NUCLEOTIDE SEQUENCE</scope>
</reference>
<dbReference type="EMBL" id="AF279106">
    <property type="protein sequence ID" value="AAQ62384.1"/>
    <property type="molecule type" value="Genomic_DNA"/>
</dbReference>
<dbReference type="Pfam" id="PF00440">
    <property type="entry name" value="TetR_N"/>
    <property type="match status" value="1"/>
</dbReference>
<dbReference type="PRINTS" id="PR00455">
    <property type="entry name" value="HTHTETR"/>
</dbReference>
<name>Q7BKF2_PRB01</name>
<dbReference type="SUPFAM" id="SSF46689">
    <property type="entry name" value="Homeodomain-like"/>
    <property type="match status" value="1"/>
</dbReference>
<organism evidence="6">
    <name type="scientific">Gamma-proteobacterium EBAC31A08</name>
    <dbReference type="NCBI Taxonomy" id="133804"/>
    <lineage>
        <taxon>Bacteria</taxon>
        <taxon>Pseudomonadati</taxon>
        <taxon>Pseudomonadota</taxon>
        <taxon>Gammaproteobacteria</taxon>
        <taxon>environmental samples</taxon>
    </lineage>
</organism>